<evidence type="ECO:0000256" key="2">
    <source>
        <dbReference type="ARBA" id="ARBA00022679"/>
    </source>
</evidence>
<dbReference type="GO" id="GO:0032259">
    <property type="term" value="P:methylation"/>
    <property type="evidence" value="ECO:0007669"/>
    <property type="project" value="UniProtKB-KW"/>
</dbReference>
<dbReference type="SUPFAM" id="SSF53335">
    <property type="entry name" value="S-adenosyl-L-methionine-dependent methyltransferases"/>
    <property type="match status" value="1"/>
</dbReference>
<evidence type="ECO:0000313" key="5">
    <source>
        <dbReference type="EMBL" id="PVH90922.1"/>
    </source>
</evidence>
<dbReference type="InterPro" id="IPR016461">
    <property type="entry name" value="COMT-like"/>
</dbReference>
<dbReference type="GO" id="GO:0008171">
    <property type="term" value="F:O-methyltransferase activity"/>
    <property type="evidence" value="ECO:0007669"/>
    <property type="project" value="InterPro"/>
</dbReference>
<sequence length="94" mass="10842">LLHDWPEKQAKSILENVRQAMSKDSLLLINEIVLPEKEVGLYEARMDFLMMAFCAGMERTERQWTELLRGAGFIIRTIWTCGSTRLIEAALETL</sequence>
<name>A0A2V1CYV7_9PLEO</name>
<protein>
    <submittedName>
        <fullName evidence="5">S-adenosyl-L-methionine-dependent methyltransferase</fullName>
    </submittedName>
</protein>
<dbReference type="STRING" id="97972.A0A2V1CYV7"/>
<dbReference type="AlphaFoldDB" id="A0A2V1CYV7"/>
<gene>
    <name evidence="5" type="ORF">DM02DRAFT_546879</name>
</gene>
<feature type="non-terminal residue" evidence="5">
    <location>
        <position position="1"/>
    </location>
</feature>
<feature type="domain" description="O-methyltransferase C-terminal" evidence="4">
    <location>
        <begin position="2"/>
        <end position="73"/>
    </location>
</feature>
<evidence type="ECO:0000259" key="4">
    <source>
        <dbReference type="Pfam" id="PF00891"/>
    </source>
</evidence>
<keyword evidence="1 5" id="KW-0489">Methyltransferase</keyword>
<dbReference type="PANTHER" id="PTHR43712">
    <property type="entry name" value="PUTATIVE (AFU_ORTHOLOGUE AFUA_4G14580)-RELATED"/>
    <property type="match status" value="1"/>
</dbReference>
<keyword evidence="3" id="KW-0949">S-adenosyl-L-methionine</keyword>
<dbReference type="EMBL" id="KZ806037">
    <property type="protein sequence ID" value="PVH90922.1"/>
    <property type="molecule type" value="Genomic_DNA"/>
</dbReference>
<dbReference type="OrthoDB" id="3340390at2759"/>
<evidence type="ECO:0000256" key="3">
    <source>
        <dbReference type="ARBA" id="ARBA00022691"/>
    </source>
</evidence>
<keyword evidence="2 5" id="KW-0808">Transferase</keyword>
<dbReference type="Gene3D" id="3.40.50.150">
    <property type="entry name" value="Vaccinia Virus protein VP39"/>
    <property type="match status" value="1"/>
</dbReference>
<organism evidence="5 6">
    <name type="scientific">Periconia macrospinosa</name>
    <dbReference type="NCBI Taxonomy" id="97972"/>
    <lineage>
        <taxon>Eukaryota</taxon>
        <taxon>Fungi</taxon>
        <taxon>Dikarya</taxon>
        <taxon>Ascomycota</taxon>
        <taxon>Pezizomycotina</taxon>
        <taxon>Dothideomycetes</taxon>
        <taxon>Pleosporomycetidae</taxon>
        <taxon>Pleosporales</taxon>
        <taxon>Massarineae</taxon>
        <taxon>Periconiaceae</taxon>
        <taxon>Periconia</taxon>
    </lineage>
</organism>
<dbReference type="Proteomes" id="UP000244855">
    <property type="component" value="Unassembled WGS sequence"/>
</dbReference>
<proteinExistence type="predicted"/>
<keyword evidence="6" id="KW-1185">Reference proteome</keyword>
<evidence type="ECO:0000313" key="6">
    <source>
        <dbReference type="Proteomes" id="UP000244855"/>
    </source>
</evidence>
<dbReference type="Pfam" id="PF00891">
    <property type="entry name" value="Methyltransf_2"/>
    <property type="match status" value="1"/>
</dbReference>
<dbReference type="InterPro" id="IPR029063">
    <property type="entry name" value="SAM-dependent_MTases_sf"/>
</dbReference>
<evidence type="ECO:0000256" key="1">
    <source>
        <dbReference type="ARBA" id="ARBA00022603"/>
    </source>
</evidence>
<dbReference type="InterPro" id="IPR001077">
    <property type="entry name" value="COMT_C"/>
</dbReference>
<dbReference type="PANTHER" id="PTHR43712:SF11">
    <property type="entry name" value="O-METHYLTRANSFERASE (AFU_ORTHOLOGUE AFUA_2G17820)-RELATED"/>
    <property type="match status" value="1"/>
</dbReference>
<dbReference type="PROSITE" id="PS51683">
    <property type="entry name" value="SAM_OMT_II"/>
    <property type="match status" value="1"/>
</dbReference>
<reference evidence="5 6" key="1">
    <citation type="journal article" date="2018" name="Sci. Rep.">
        <title>Comparative genomics provides insights into the lifestyle and reveals functional heterogeneity of dark septate endophytic fungi.</title>
        <authorList>
            <person name="Knapp D.G."/>
            <person name="Nemeth J.B."/>
            <person name="Barry K."/>
            <person name="Hainaut M."/>
            <person name="Henrissat B."/>
            <person name="Johnson J."/>
            <person name="Kuo A."/>
            <person name="Lim J.H.P."/>
            <person name="Lipzen A."/>
            <person name="Nolan M."/>
            <person name="Ohm R.A."/>
            <person name="Tamas L."/>
            <person name="Grigoriev I.V."/>
            <person name="Spatafora J.W."/>
            <person name="Nagy L.G."/>
            <person name="Kovacs G.M."/>
        </authorList>
    </citation>
    <scope>NUCLEOTIDE SEQUENCE [LARGE SCALE GENOMIC DNA]</scope>
    <source>
        <strain evidence="5 6">DSE2036</strain>
    </source>
</reference>
<accession>A0A2V1CYV7</accession>